<evidence type="ECO:0000313" key="3">
    <source>
        <dbReference type="EMBL" id="MCA6075148.1"/>
    </source>
</evidence>
<dbReference type="AlphaFoldDB" id="A0A9X1HUS2"/>
<comment type="caution">
    <text evidence="5">The sequence shown here is derived from an EMBL/GenBank/DDBJ whole genome shotgun (WGS) entry which is preliminary data.</text>
</comment>
<evidence type="ECO:0000256" key="1">
    <source>
        <dbReference type="SAM" id="SignalP"/>
    </source>
</evidence>
<dbReference type="EMBL" id="JAIXNE010000004">
    <property type="protein sequence ID" value="MCA6077453.1"/>
    <property type="molecule type" value="Genomic_DNA"/>
</dbReference>
<reference evidence="5" key="1">
    <citation type="submission" date="2021-09" db="EMBL/GenBank/DDBJ databases">
        <title>Fulvivirga sp. isolated from coastal sediment.</title>
        <authorList>
            <person name="Yu H."/>
        </authorList>
    </citation>
    <scope>NUCLEOTIDE SEQUENCE</scope>
    <source>
        <strain evidence="5">1062</strain>
    </source>
</reference>
<proteinExistence type="predicted"/>
<gene>
    <name evidence="3" type="ORF">LDX50_09715</name>
    <name evidence="4" type="ORF">LDX50_15685</name>
    <name evidence="5" type="ORF">LDX50_21405</name>
</gene>
<protein>
    <submittedName>
        <fullName evidence="5">DUF4097 family beta strand repeat-containing protein</fullName>
    </submittedName>
</protein>
<dbReference type="RefSeq" id="WP_225698253.1">
    <property type="nucleotide sequence ID" value="NZ_JAIXNE010000002.1"/>
</dbReference>
<sequence>MKNILPLLLMLLATSAHAQFTDDKQLNIPTEKVLYLPNINGSITVIAENRSDIMVSYQRELNAPDTEILERAKSTVVLQTKSVNDTVLVYIDGICGSEKWKNTTAAINKRSWYTEDCNDKFRFKLDMELRVPANQDLHLSTVNNGDISVSGVSGMMSLHNVNGSIRVDDAANVIKARTINGDVDIAFLKTPQSGSYYTLNGDINMNLPKGFSTRATFKSFNGDIYTNVPDVRQEPMITKKEEKGKGTSFRAELNTMITIREGGGLLDIETFNGNAYIREN</sequence>
<keyword evidence="1" id="KW-0732">Signal</keyword>
<dbReference type="EMBL" id="JAIXNE010000003">
    <property type="protein sequence ID" value="MCA6076325.1"/>
    <property type="molecule type" value="Genomic_DNA"/>
</dbReference>
<evidence type="ECO:0000259" key="2">
    <source>
        <dbReference type="Pfam" id="PF13349"/>
    </source>
</evidence>
<feature type="chain" id="PRO_5041197713" evidence="1">
    <location>
        <begin position="19"/>
        <end position="280"/>
    </location>
</feature>
<dbReference type="Pfam" id="PF13349">
    <property type="entry name" value="DUF4097"/>
    <property type="match status" value="1"/>
</dbReference>
<feature type="domain" description="DUF4097" evidence="2">
    <location>
        <begin position="142"/>
        <end position="235"/>
    </location>
</feature>
<feature type="signal peptide" evidence="1">
    <location>
        <begin position="1"/>
        <end position="18"/>
    </location>
</feature>
<evidence type="ECO:0000313" key="4">
    <source>
        <dbReference type="EMBL" id="MCA6076325.1"/>
    </source>
</evidence>
<dbReference type="EMBL" id="JAIXNE010000002">
    <property type="protein sequence ID" value="MCA6075148.1"/>
    <property type="molecule type" value="Genomic_DNA"/>
</dbReference>
<accession>A0A9X1HUS2</accession>
<evidence type="ECO:0000313" key="6">
    <source>
        <dbReference type="Proteomes" id="UP001139409"/>
    </source>
</evidence>
<name>A0A9X1HUS2_9BACT</name>
<dbReference type="InterPro" id="IPR025164">
    <property type="entry name" value="Toastrack_DUF4097"/>
</dbReference>
<keyword evidence="6" id="KW-1185">Reference proteome</keyword>
<evidence type="ECO:0000313" key="5">
    <source>
        <dbReference type="EMBL" id="MCA6077453.1"/>
    </source>
</evidence>
<organism evidence="5 6">
    <name type="scientific">Fulvivirga sedimenti</name>
    <dbReference type="NCBI Taxonomy" id="2879465"/>
    <lineage>
        <taxon>Bacteria</taxon>
        <taxon>Pseudomonadati</taxon>
        <taxon>Bacteroidota</taxon>
        <taxon>Cytophagia</taxon>
        <taxon>Cytophagales</taxon>
        <taxon>Fulvivirgaceae</taxon>
        <taxon>Fulvivirga</taxon>
    </lineage>
</organism>
<dbReference type="Proteomes" id="UP001139409">
    <property type="component" value="Unassembled WGS sequence"/>
</dbReference>